<dbReference type="GO" id="GO:0016747">
    <property type="term" value="F:acyltransferase activity, transferring groups other than amino-acyl groups"/>
    <property type="evidence" value="ECO:0007669"/>
    <property type="project" value="InterPro"/>
</dbReference>
<keyword evidence="3" id="KW-1185">Reference proteome</keyword>
<dbReference type="InterPro" id="IPR052810">
    <property type="entry name" value="Plant_NAT"/>
</dbReference>
<dbReference type="Proteomes" id="UP000325577">
    <property type="component" value="Linkage Group LG12"/>
</dbReference>
<evidence type="ECO:0000313" key="2">
    <source>
        <dbReference type="EMBL" id="KAA8541997.1"/>
    </source>
</evidence>
<protein>
    <recommendedName>
        <fullName evidence="1">N-acetyltransferase domain-containing protein</fullName>
    </recommendedName>
</protein>
<dbReference type="Pfam" id="PF00583">
    <property type="entry name" value="Acetyltransf_1"/>
    <property type="match status" value="1"/>
</dbReference>
<reference evidence="2 3" key="1">
    <citation type="submission" date="2019-09" db="EMBL/GenBank/DDBJ databases">
        <title>A chromosome-level genome assembly of the Chinese tupelo Nyssa sinensis.</title>
        <authorList>
            <person name="Yang X."/>
            <person name="Kang M."/>
            <person name="Yang Y."/>
            <person name="Xiong H."/>
            <person name="Wang M."/>
            <person name="Zhang Z."/>
            <person name="Wang Z."/>
            <person name="Wu H."/>
            <person name="Ma T."/>
            <person name="Liu J."/>
            <person name="Xi Z."/>
        </authorList>
    </citation>
    <scope>NUCLEOTIDE SEQUENCE [LARGE SCALE GENOMIC DNA]</scope>
    <source>
        <strain evidence="2">J267</strain>
        <tissue evidence="2">Leaf</tissue>
    </source>
</reference>
<name>A0A5J5BJK9_9ASTE</name>
<organism evidence="2 3">
    <name type="scientific">Nyssa sinensis</name>
    <dbReference type="NCBI Taxonomy" id="561372"/>
    <lineage>
        <taxon>Eukaryota</taxon>
        <taxon>Viridiplantae</taxon>
        <taxon>Streptophyta</taxon>
        <taxon>Embryophyta</taxon>
        <taxon>Tracheophyta</taxon>
        <taxon>Spermatophyta</taxon>
        <taxon>Magnoliopsida</taxon>
        <taxon>eudicotyledons</taxon>
        <taxon>Gunneridae</taxon>
        <taxon>Pentapetalae</taxon>
        <taxon>asterids</taxon>
        <taxon>Cornales</taxon>
        <taxon>Nyssaceae</taxon>
        <taxon>Nyssa</taxon>
    </lineage>
</organism>
<accession>A0A5J5BJK9</accession>
<dbReference type="FunFam" id="3.40.630.30:FF:000116">
    <property type="entry name" value="Putative N-acetyltransferase HLS1"/>
    <property type="match status" value="1"/>
</dbReference>
<dbReference type="PANTHER" id="PTHR47370">
    <property type="entry name" value="ACYL-COA N-ACYLTRANSFERASES (NAT) SUPERFAMILY PROTEIN"/>
    <property type="match status" value="1"/>
</dbReference>
<dbReference type="InterPro" id="IPR000182">
    <property type="entry name" value="GNAT_dom"/>
</dbReference>
<dbReference type="EMBL" id="CM018035">
    <property type="protein sequence ID" value="KAA8541997.1"/>
    <property type="molecule type" value="Genomic_DNA"/>
</dbReference>
<dbReference type="OrthoDB" id="41532at2759"/>
<sequence length="411" mass="46463">MSLKIAADSFPNPQLKMENLVVVREYDQERDKVAVEELERRCEVGQQGMPSLVTDLMGDPICRVRNFPSHVMLVAEFGEGREIVGVIRGCVKTVTRGKKTSSVFPVYVKLAYVLGLRVSLTHRRLGIGTKLVQHLEEWCKQNGAEYAYMATDYNNEPSINLFTRKCEYVKFRNPTVLVHPVHAHYKPLDSGIAIVRVPSQLAESIYRRVFISSEFFPKDIELILNNKLNLGTFMAMPKKSLPKWDPKTGILPPSFAILSAWNTKEVFKLQVKGVSPLTYACCVGSRMLDSLMPWLRLPSIPNVFRHFGVYFLYGLHMEGKGASRLMKSLCAFAHNMARDDVGCGAVVAEVGQRDPVREAIPHWRKFSWAEDLWCIKKLTTAMQEANESCGPSDWIKSPSSSSVIFVDPRDF</sequence>
<evidence type="ECO:0000313" key="3">
    <source>
        <dbReference type="Proteomes" id="UP000325577"/>
    </source>
</evidence>
<evidence type="ECO:0000259" key="1">
    <source>
        <dbReference type="PROSITE" id="PS51186"/>
    </source>
</evidence>
<dbReference type="AlphaFoldDB" id="A0A5J5BJK9"/>
<feature type="domain" description="N-acetyltransferase" evidence="1">
    <location>
        <begin position="21"/>
        <end position="189"/>
    </location>
</feature>
<dbReference type="PROSITE" id="PS51186">
    <property type="entry name" value="GNAT"/>
    <property type="match status" value="1"/>
</dbReference>
<proteinExistence type="predicted"/>
<dbReference type="Gene3D" id="3.40.630.30">
    <property type="match status" value="1"/>
</dbReference>
<dbReference type="CDD" id="cd04301">
    <property type="entry name" value="NAT_SF"/>
    <property type="match status" value="1"/>
</dbReference>
<dbReference type="SUPFAM" id="SSF55729">
    <property type="entry name" value="Acyl-CoA N-acyltransferases (Nat)"/>
    <property type="match status" value="1"/>
</dbReference>
<dbReference type="PANTHER" id="PTHR47370:SF6">
    <property type="entry name" value="N-ACETYLTRANSFERASE HLS1-RELATED"/>
    <property type="match status" value="1"/>
</dbReference>
<gene>
    <name evidence="2" type="ORF">F0562_023149</name>
</gene>
<dbReference type="InterPro" id="IPR016181">
    <property type="entry name" value="Acyl_CoA_acyltransferase"/>
</dbReference>